<dbReference type="PANTHER" id="PTHR11783">
    <property type="entry name" value="SULFOTRANSFERASE SULT"/>
    <property type="match status" value="1"/>
</dbReference>
<dbReference type="Gene3D" id="3.40.50.300">
    <property type="entry name" value="P-loop containing nucleotide triphosphate hydrolases"/>
    <property type="match status" value="1"/>
</dbReference>
<organism evidence="4 5">
    <name type="scientific">Saccoglossus kowalevskii</name>
    <name type="common">Acorn worm</name>
    <dbReference type="NCBI Taxonomy" id="10224"/>
    <lineage>
        <taxon>Eukaryota</taxon>
        <taxon>Metazoa</taxon>
        <taxon>Hemichordata</taxon>
        <taxon>Enteropneusta</taxon>
        <taxon>Harrimaniidae</taxon>
        <taxon>Saccoglossus</taxon>
    </lineage>
</organism>
<dbReference type="Pfam" id="PF00685">
    <property type="entry name" value="Sulfotransfer_1"/>
    <property type="match status" value="1"/>
</dbReference>
<reference evidence="5" key="1">
    <citation type="submission" date="2025-08" db="UniProtKB">
        <authorList>
            <consortium name="RefSeq"/>
        </authorList>
    </citation>
    <scope>IDENTIFICATION</scope>
    <source>
        <tissue evidence="5">Testes</tissue>
    </source>
</reference>
<feature type="domain" description="Sulfotransferase" evidence="3">
    <location>
        <begin position="54"/>
        <end position="279"/>
    </location>
</feature>
<evidence type="ECO:0000313" key="5">
    <source>
        <dbReference type="RefSeq" id="XP_006816238.1"/>
    </source>
</evidence>
<dbReference type="Proteomes" id="UP000694865">
    <property type="component" value="Unplaced"/>
</dbReference>
<evidence type="ECO:0000313" key="4">
    <source>
        <dbReference type="Proteomes" id="UP000694865"/>
    </source>
</evidence>
<gene>
    <name evidence="5" type="primary">LOC102802423</name>
</gene>
<dbReference type="RefSeq" id="XP_006816238.1">
    <property type="nucleotide sequence ID" value="XM_006816175.1"/>
</dbReference>
<dbReference type="InterPro" id="IPR027417">
    <property type="entry name" value="P-loop_NTPase"/>
</dbReference>
<accession>A0ABM0M897</accession>
<protein>
    <submittedName>
        <fullName evidence="5">Sulfotransferase 4A1-like</fullName>
    </submittedName>
</protein>
<evidence type="ECO:0000256" key="1">
    <source>
        <dbReference type="ARBA" id="ARBA00005771"/>
    </source>
</evidence>
<evidence type="ECO:0000259" key="3">
    <source>
        <dbReference type="Pfam" id="PF00685"/>
    </source>
</evidence>
<comment type="similarity">
    <text evidence="1">Belongs to the sulfotransferase 1 family.</text>
</comment>
<keyword evidence="2" id="KW-0808">Transferase</keyword>
<evidence type="ECO:0000256" key="2">
    <source>
        <dbReference type="ARBA" id="ARBA00022679"/>
    </source>
</evidence>
<proteinExistence type="inferred from homology"/>
<name>A0ABM0M897_SACKO</name>
<sequence>MAEAGDSVLSATSGFDSPDESYDDIMHYFVHEGVRLPPFCRGKMEDILNFPVRKDDLWIVTYPKSGLWAQDLVYLISKGGKLEEVDLDLETVEDSVPYLEYPSPGLEALHAMKSPRLIKSHLPYKLLPLGVRQNHCKVIYVSRNPKDVMCSFYDFHRMVRMVNYKGTFNQFFHRFLNNKLAYGSYFDHTLDWWNHKDDKHIMFIKYEDLKKNLAVTVDKISCFMGVSLSSDLVEQIVEYWGSVTQYNRREDRVGYWKNMFTVAMNEKFERVQPVKMKDVGLHFDFGECY</sequence>
<dbReference type="SUPFAM" id="SSF52540">
    <property type="entry name" value="P-loop containing nucleoside triphosphate hydrolases"/>
    <property type="match status" value="1"/>
</dbReference>
<dbReference type="InterPro" id="IPR000863">
    <property type="entry name" value="Sulfotransferase_dom"/>
</dbReference>
<dbReference type="GeneID" id="102802423"/>
<keyword evidence="4" id="KW-1185">Reference proteome</keyword>